<dbReference type="InterPro" id="IPR024077">
    <property type="entry name" value="Neurolysin/TOP_dom2"/>
</dbReference>
<dbReference type="GO" id="GO:0006508">
    <property type="term" value="P:proteolysis"/>
    <property type="evidence" value="ECO:0007669"/>
    <property type="project" value="UniProtKB-KW"/>
</dbReference>
<organism evidence="10 11">
    <name type="scientific">Mycoemilia scoparia</name>
    <dbReference type="NCBI Taxonomy" id="417184"/>
    <lineage>
        <taxon>Eukaryota</taxon>
        <taxon>Fungi</taxon>
        <taxon>Fungi incertae sedis</taxon>
        <taxon>Zoopagomycota</taxon>
        <taxon>Kickxellomycotina</taxon>
        <taxon>Kickxellomycetes</taxon>
        <taxon>Kickxellales</taxon>
        <taxon>Kickxellaceae</taxon>
        <taxon>Mycoemilia</taxon>
    </lineage>
</organism>
<proteinExistence type="inferred from homology"/>
<name>A0A9W7ZQT8_9FUNG</name>
<evidence type="ECO:0000256" key="1">
    <source>
        <dbReference type="ARBA" id="ARBA00006040"/>
    </source>
</evidence>
<evidence type="ECO:0000256" key="2">
    <source>
        <dbReference type="ARBA" id="ARBA00022670"/>
    </source>
</evidence>
<keyword evidence="8" id="KW-0175">Coiled coil</keyword>
<dbReference type="Proteomes" id="UP001150538">
    <property type="component" value="Unassembled WGS sequence"/>
</dbReference>
<keyword evidence="6 7" id="KW-0482">Metalloprotease</keyword>
<dbReference type="AlphaFoldDB" id="A0A9W7ZQT8"/>
<dbReference type="PANTHER" id="PTHR11804">
    <property type="entry name" value="PROTEASE M3 THIMET OLIGOPEPTIDASE-RELATED"/>
    <property type="match status" value="1"/>
</dbReference>
<evidence type="ECO:0000256" key="6">
    <source>
        <dbReference type="ARBA" id="ARBA00023049"/>
    </source>
</evidence>
<dbReference type="SUPFAM" id="SSF55486">
    <property type="entry name" value="Metalloproteases ('zincins'), catalytic domain"/>
    <property type="match status" value="1"/>
</dbReference>
<dbReference type="InterPro" id="IPR024080">
    <property type="entry name" value="Neurolysin/TOP_N"/>
</dbReference>
<evidence type="ECO:0000313" key="10">
    <source>
        <dbReference type="EMBL" id="KAJ1911040.1"/>
    </source>
</evidence>
<keyword evidence="2 7" id="KW-0645">Protease</keyword>
<accession>A0A9W7ZQT8</accession>
<dbReference type="PANTHER" id="PTHR11804:SF84">
    <property type="entry name" value="SACCHAROLYSIN"/>
    <property type="match status" value="1"/>
</dbReference>
<dbReference type="CDD" id="cd06455">
    <property type="entry name" value="M3A_TOP"/>
    <property type="match status" value="1"/>
</dbReference>
<sequence>MTTEGLSNGTETPKLPKLNFTVEEIQKDTDSIIEASRALFDKVASVPLEEATFENVFLPIVNEGFKDSSRENVIRGLKEVHTDKNIRDACTMAEIKLDKFSIESSMREDVYRVVSSVFNNKEIMDKLSPINRRLVEKTERDYRRNGLNLAADKREELKKSKEELAELKTRFNRCISESSVEALFTREELAGLPDSYFDERETREVDGVTKYVVTTKYPDLFPVLKQAKVWKTRMALKEKDETRCKGNVGLIEKAIKLRHKQAQLMGYKTHAGFKLEVMMAKKPENVIHFENDLRNRLNVLADRELAEIAALKAEEFGEMNEAFDGGLYLWDYFYYINLIKERRFNVSDDEVKQYFSMENVTKGILDTYQNMLGLKFVKSSETAWHRDVTVHEVWDSATGDFVGHFLMDLYPREGKYNHAACFPLRPGFERADGTREYPVAAIVANFPKPSGNTPSLLTHSDVRTYFHEFGHVMHELCSKVKYEYFHGTLVETDFVEAPSQMLENWCWEPTVLQKFAFHYKTDKPIPSDLVERLVAARNVGAGLVNLRQIFFGLFDMEIHNTENPDIDTTKLYSELREKVTRFKNGPKEVWPLATFGHMMGGYDAGYYGYMWSEVFSADMFYSRFKEEGIDNVETGRSYREEILKPGGSRDGNDMIRNFLGREPNNKAFLKSIGL</sequence>
<keyword evidence="3 7" id="KW-0479">Metal-binding</keyword>
<evidence type="ECO:0000259" key="9">
    <source>
        <dbReference type="Pfam" id="PF01432"/>
    </source>
</evidence>
<evidence type="ECO:0000256" key="3">
    <source>
        <dbReference type="ARBA" id="ARBA00022723"/>
    </source>
</evidence>
<evidence type="ECO:0000256" key="8">
    <source>
        <dbReference type="SAM" id="Coils"/>
    </source>
</evidence>
<feature type="coiled-coil region" evidence="8">
    <location>
        <begin position="147"/>
        <end position="177"/>
    </location>
</feature>
<dbReference type="EC" id="3.4.24.37" evidence="10"/>
<dbReference type="InterPro" id="IPR024079">
    <property type="entry name" value="MetalloPept_cat_dom_sf"/>
</dbReference>
<dbReference type="Gene3D" id="1.20.1050.40">
    <property type="entry name" value="Endopeptidase. Chain P, domain 1"/>
    <property type="match status" value="1"/>
</dbReference>
<dbReference type="EMBL" id="JANBPU010000495">
    <property type="protein sequence ID" value="KAJ1911040.1"/>
    <property type="molecule type" value="Genomic_DNA"/>
</dbReference>
<evidence type="ECO:0000256" key="7">
    <source>
        <dbReference type="RuleBase" id="RU003435"/>
    </source>
</evidence>
<keyword evidence="5 7" id="KW-0862">Zinc</keyword>
<dbReference type="GO" id="GO:0006518">
    <property type="term" value="P:peptide metabolic process"/>
    <property type="evidence" value="ECO:0007669"/>
    <property type="project" value="TreeGrafter"/>
</dbReference>
<dbReference type="Gene3D" id="1.10.1370.10">
    <property type="entry name" value="Neurolysin, domain 3"/>
    <property type="match status" value="1"/>
</dbReference>
<dbReference type="GO" id="GO:0004222">
    <property type="term" value="F:metalloendopeptidase activity"/>
    <property type="evidence" value="ECO:0007669"/>
    <property type="project" value="UniProtKB-EC"/>
</dbReference>
<protein>
    <submittedName>
        <fullName evidence="10">Metalloendopeptidase</fullName>
        <ecNumber evidence="10">3.4.24.37</ecNumber>
    </submittedName>
</protein>
<gene>
    <name evidence="10" type="primary">PRD1_3</name>
    <name evidence="10" type="ORF">H4219_006061</name>
</gene>
<dbReference type="OrthoDB" id="534666at2759"/>
<evidence type="ECO:0000313" key="11">
    <source>
        <dbReference type="Proteomes" id="UP001150538"/>
    </source>
</evidence>
<dbReference type="InterPro" id="IPR045090">
    <property type="entry name" value="Pept_M3A_M3B"/>
</dbReference>
<keyword evidence="4 7" id="KW-0378">Hydrolase</keyword>
<feature type="domain" description="Peptidase M3A/M3B catalytic" evidence="9">
    <location>
        <begin position="224"/>
        <end position="673"/>
    </location>
</feature>
<comment type="caution">
    <text evidence="10">The sequence shown here is derived from an EMBL/GenBank/DDBJ whole genome shotgun (WGS) entry which is preliminary data.</text>
</comment>
<dbReference type="InterPro" id="IPR001567">
    <property type="entry name" value="Pept_M3A_M3B_dom"/>
</dbReference>
<evidence type="ECO:0000256" key="4">
    <source>
        <dbReference type="ARBA" id="ARBA00022801"/>
    </source>
</evidence>
<reference evidence="10" key="1">
    <citation type="submission" date="2022-07" db="EMBL/GenBank/DDBJ databases">
        <title>Phylogenomic reconstructions and comparative analyses of Kickxellomycotina fungi.</title>
        <authorList>
            <person name="Reynolds N.K."/>
            <person name="Stajich J.E."/>
            <person name="Barry K."/>
            <person name="Grigoriev I.V."/>
            <person name="Crous P."/>
            <person name="Smith M.E."/>
        </authorList>
    </citation>
    <scope>NUCLEOTIDE SEQUENCE</scope>
    <source>
        <strain evidence="10">NBRC 100468</strain>
    </source>
</reference>
<dbReference type="Gene3D" id="3.40.390.10">
    <property type="entry name" value="Collagenase (Catalytic Domain)"/>
    <property type="match status" value="1"/>
</dbReference>
<dbReference type="Pfam" id="PF01432">
    <property type="entry name" value="Peptidase_M3"/>
    <property type="match status" value="1"/>
</dbReference>
<evidence type="ECO:0000256" key="5">
    <source>
        <dbReference type="ARBA" id="ARBA00022833"/>
    </source>
</evidence>
<comment type="similarity">
    <text evidence="1 7">Belongs to the peptidase M3 family.</text>
</comment>
<keyword evidence="11" id="KW-1185">Reference proteome</keyword>
<dbReference type="GO" id="GO:0046872">
    <property type="term" value="F:metal ion binding"/>
    <property type="evidence" value="ECO:0007669"/>
    <property type="project" value="UniProtKB-UniRule"/>
</dbReference>
<dbReference type="FunFam" id="3.40.390.10:FF:000006">
    <property type="entry name" value="Thimet oligopeptidase 1"/>
    <property type="match status" value="1"/>
</dbReference>
<comment type="cofactor">
    <cofactor evidence="7">
        <name>Zn(2+)</name>
        <dbReference type="ChEBI" id="CHEBI:29105"/>
    </cofactor>
    <text evidence="7">Binds 1 zinc ion.</text>
</comment>